<dbReference type="Proteomes" id="UP000736787">
    <property type="component" value="Unassembled WGS sequence"/>
</dbReference>
<dbReference type="AlphaFoldDB" id="A0A8T1E9B1"/>
<protein>
    <submittedName>
        <fullName evidence="2">Uncharacterized protein</fullName>
    </submittedName>
</protein>
<sequence>MYLTGRSRADGQHWTPITHDLLAPGHRAPAPQDVEMTPEGDLLAGLAGRRG</sequence>
<accession>A0A8T1E9B1</accession>
<evidence type="ECO:0000256" key="1">
    <source>
        <dbReference type="SAM" id="MobiDB-lite"/>
    </source>
</evidence>
<name>A0A8T1E9B1_9STRA</name>
<gene>
    <name evidence="2" type="ORF">PC117_g4971</name>
</gene>
<evidence type="ECO:0000313" key="3">
    <source>
        <dbReference type="Proteomes" id="UP000736787"/>
    </source>
</evidence>
<comment type="caution">
    <text evidence="2">The sequence shown here is derived from an EMBL/GenBank/DDBJ whole genome shotgun (WGS) entry which is preliminary data.</text>
</comment>
<evidence type="ECO:0000313" key="2">
    <source>
        <dbReference type="EMBL" id="KAG2949774.1"/>
    </source>
</evidence>
<feature type="region of interest" description="Disordered" evidence="1">
    <location>
        <begin position="1"/>
        <end position="39"/>
    </location>
</feature>
<dbReference type="EMBL" id="RCMK01000084">
    <property type="protein sequence ID" value="KAG2949774.1"/>
    <property type="molecule type" value="Genomic_DNA"/>
</dbReference>
<reference evidence="2" key="1">
    <citation type="submission" date="2018-10" db="EMBL/GenBank/DDBJ databases">
        <title>Effector identification in a new, highly contiguous assembly of the strawberry crown rot pathogen Phytophthora cactorum.</title>
        <authorList>
            <person name="Armitage A.D."/>
            <person name="Nellist C.F."/>
            <person name="Bates H."/>
            <person name="Vickerstaff R.J."/>
            <person name="Harrison R.J."/>
        </authorList>
    </citation>
    <scope>NUCLEOTIDE SEQUENCE</scope>
    <source>
        <strain evidence="2">4040</strain>
    </source>
</reference>
<organism evidence="2 3">
    <name type="scientific">Phytophthora cactorum</name>
    <dbReference type="NCBI Taxonomy" id="29920"/>
    <lineage>
        <taxon>Eukaryota</taxon>
        <taxon>Sar</taxon>
        <taxon>Stramenopiles</taxon>
        <taxon>Oomycota</taxon>
        <taxon>Peronosporomycetes</taxon>
        <taxon>Peronosporales</taxon>
        <taxon>Peronosporaceae</taxon>
        <taxon>Phytophthora</taxon>
    </lineage>
</organism>
<proteinExistence type="predicted"/>